<evidence type="ECO:0000313" key="1">
    <source>
        <dbReference type="EMBL" id="KAJ6812692.1"/>
    </source>
</evidence>
<name>A0AAX6F8Q1_IRIPA</name>
<protein>
    <submittedName>
        <fullName evidence="1">Uncharacterized protein</fullName>
    </submittedName>
</protein>
<sequence>MGTSSLVHKSKMPLVPLSKKVKLSNWRLLYGNL</sequence>
<gene>
    <name evidence="1" type="ORF">M6B38_148255</name>
    <name evidence="2" type="ORF">M6B38_285770</name>
</gene>
<evidence type="ECO:0000313" key="2">
    <source>
        <dbReference type="EMBL" id="KAJ6845809.1"/>
    </source>
</evidence>
<dbReference type="EMBL" id="JANAVB010005797">
    <property type="protein sequence ID" value="KAJ6845809.1"/>
    <property type="molecule type" value="Genomic_DNA"/>
</dbReference>
<accession>A0AAX6F8Q1</accession>
<comment type="caution">
    <text evidence="1">The sequence shown here is derived from an EMBL/GenBank/DDBJ whole genome shotgun (WGS) entry which is preliminary data.</text>
</comment>
<dbReference type="AlphaFoldDB" id="A0AAX6F8Q1"/>
<proteinExistence type="predicted"/>
<reference evidence="1" key="1">
    <citation type="journal article" date="2023" name="GigaByte">
        <title>Genome assembly of the bearded iris, Iris pallida Lam.</title>
        <authorList>
            <person name="Bruccoleri R.E."/>
            <person name="Oakeley E.J."/>
            <person name="Faust A.M.E."/>
            <person name="Altorfer M."/>
            <person name="Dessus-Babus S."/>
            <person name="Burckhardt D."/>
            <person name="Oertli M."/>
            <person name="Naumann U."/>
            <person name="Petersen F."/>
            <person name="Wong J."/>
        </authorList>
    </citation>
    <scope>NUCLEOTIDE SEQUENCE</scope>
    <source>
        <strain evidence="1">GSM-AAB239-AS_SAM_17_03QT</strain>
    </source>
</reference>
<evidence type="ECO:0000313" key="3">
    <source>
        <dbReference type="Proteomes" id="UP001140949"/>
    </source>
</evidence>
<dbReference type="EMBL" id="JANAVB010030892">
    <property type="protein sequence ID" value="KAJ6812692.1"/>
    <property type="molecule type" value="Genomic_DNA"/>
</dbReference>
<reference evidence="1" key="2">
    <citation type="submission" date="2023-04" db="EMBL/GenBank/DDBJ databases">
        <authorList>
            <person name="Bruccoleri R.E."/>
            <person name="Oakeley E.J."/>
            <person name="Faust A.-M."/>
            <person name="Dessus-Babus S."/>
            <person name="Altorfer M."/>
            <person name="Burckhardt D."/>
            <person name="Oertli M."/>
            <person name="Naumann U."/>
            <person name="Petersen F."/>
            <person name="Wong J."/>
        </authorList>
    </citation>
    <scope>NUCLEOTIDE SEQUENCE</scope>
    <source>
        <strain evidence="1">GSM-AAB239-AS_SAM_17_03QT</strain>
        <tissue evidence="1">Leaf</tissue>
    </source>
</reference>
<dbReference type="Proteomes" id="UP001140949">
    <property type="component" value="Unassembled WGS sequence"/>
</dbReference>
<organism evidence="1 3">
    <name type="scientific">Iris pallida</name>
    <name type="common">Sweet iris</name>
    <dbReference type="NCBI Taxonomy" id="29817"/>
    <lineage>
        <taxon>Eukaryota</taxon>
        <taxon>Viridiplantae</taxon>
        <taxon>Streptophyta</taxon>
        <taxon>Embryophyta</taxon>
        <taxon>Tracheophyta</taxon>
        <taxon>Spermatophyta</taxon>
        <taxon>Magnoliopsida</taxon>
        <taxon>Liliopsida</taxon>
        <taxon>Asparagales</taxon>
        <taxon>Iridaceae</taxon>
        <taxon>Iridoideae</taxon>
        <taxon>Irideae</taxon>
        <taxon>Iris</taxon>
    </lineage>
</organism>
<keyword evidence="3" id="KW-1185">Reference proteome</keyword>